<comment type="caution">
    <text evidence="3">The sequence shown here is derived from an EMBL/GenBank/DDBJ whole genome shotgun (WGS) entry which is preliminary data.</text>
</comment>
<evidence type="ECO:0000256" key="2">
    <source>
        <dbReference type="ARBA" id="ARBA00023121"/>
    </source>
</evidence>
<name>A0A252F6G2_9FIRM</name>
<dbReference type="Proteomes" id="UP000194903">
    <property type="component" value="Unassembled WGS sequence"/>
</dbReference>
<dbReference type="InterPro" id="IPR043168">
    <property type="entry name" value="DegV_C"/>
</dbReference>
<dbReference type="RefSeq" id="WP_087017227.1">
    <property type="nucleotide sequence ID" value="NZ_CP178353.1"/>
</dbReference>
<dbReference type="OrthoDB" id="9781230at2"/>
<dbReference type="SUPFAM" id="SSF82549">
    <property type="entry name" value="DAK1/DegV-like"/>
    <property type="match status" value="1"/>
</dbReference>
<gene>
    <name evidence="3" type="ORF">CBW42_01975</name>
</gene>
<dbReference type="AlphaFoldDB" id="A0A252F6G2"/>
<keyword evidence="2" id="KW-0446">Lipid-binding</keyword>
<dbReference type="InterPro" id="IPR050270">
    <property type="entry name" value="DegV_domain_contain"/>
</dbReference>
<accession>A0A252F6G2</accession>
<dbReference type="InterPro" id="IPR003797">
    <property type="entry name" value="DegV"/>
</dbReference>
<dbReference type="Gene3D" id="3.40.50.10170">
    <property type="match status" value="1"/>
</dbReference>
<proteinExistence type="predicted"/>
<dbReference type="NCBIfam" id="TIGR00762">
    <property type="entry name" value="DegV"/>
    <property type="match status" value="1"/>
</dbReference>
<dbReference type="PROSITE" id="PS51482">
    <property type="entry name" value="DEGV"/>
    <property type="match status" value="1"/>
</dbReference>
<protein>
    <recommendedName>
        <fullName evidence="5">Fatty acid-binding protein DegV</fullName>
    </recommendedName>
</protein>
<dbReference type="GO" id="GO:0008289">
    <property type="term" value="F:lipid binding"/>
    <property type="evidence" value="ECO:0007669"/>
    <property type="project" value="UniProtKB-KW"/>
</dbReference>
<dbReference type="Gene3D" id="3.30.1180.10">
    <property type="match status" value="1"/>
</dbReference>
<dbReference type="EMBL" id="NHOC01000002">
    <property type="protein sequence ID" value="OUM21363.1"/>
    <property type="molecule type" value="Genomic_DNA"/>
</dbReference>
<organism evidence="3 4">
    <name type="scientific">Butyricicoccus porcorum</name>
    <dbReference type="NCBI Taxonomy" id="1945634"/>
    <lineage>
        <taxon>Bacteria</taxon>
        <taxon>Bacillati</taxon>
        <taxon>Bacillota</taxon>
        <taxon>Clostridia</taxon>
        <taxon>Eubacteriales</taxon>
        <taxon>Butyricicoccaceae</taxon>
        <taxon>Butyricicoccus</taxon>
    </lineage>
</organism>
<dbReference type="Pfam" id="PF02645">
    <property type="entry name" value="DegV"/>
    <property type="match status" value="1"/>
</dbReference>
<keyword evidence="4" id="KW-1185">Reference proteome</keyword>
<reference evidence="3 4" key="1">
    <citation type="submission" date="2017-05" db="EMBL/GenBank/DDBJ databases">
        <title>Butyricicoccus porcorum sp. nov. a butyrate-producing bacterium from the swine intestinal tract.</title>
        <authorList>
            <person name="Trachsel J."/>
            <person name="Humphrey S."/>
            <person name="Allen H.K."/>
        </authorList>
    </citation>
    <scope>NUCLEOTIDE SEQUENCE [LARGE SCALE GENOMIC DNA]</scope>
    <source>
        <strain evidence="3">BB10</strain>
    </source>
</reference>
<dbReference type="PANTHER" id="PTHR33434:SF3">
    <property type="entry name" value="DEGV DOMAIN-CONTAINING PROTEIN YITS"/>
    <property type="match status" value="1"/>
</dbReference>
<sequence>MQSDKIALITDSCADLSAEWAQRYPIYTVPYTITFSDGSFQDGVDIFADEVYRRQVTEMPKTSLPSGAVLADTFRKIQDDGYTHAIAIMLSSGLSGCYQMTRLMAQDCEGLEVAVFDSMSGSLGEGAMILTLARLIEEGRSWEQLLALTPRIMKNTYPFFTVDTLEYLQRGGRIGKITALAGTALGIKPILAFDPVTGELTSIHKVRGRAAAMKKLVQTAVSHLEPGKRYNIMWAHGGTPEEGHKIAEMLRAAAPDFEGEFSGEIDCTLASYVGPHLLGAAVQVLDDDM</sequence>
<comment type="function">
    <text evidence="1">May bind long-chain fatty acids, such as palmitate, and may play a role in lipid transport or fatty acid metabolism.</text>
</comment>
<dbReference type="PANTHER" id="PTHR33434">
    <property type="entry name" value="DEGV DOMAIN-CONTAINING PROTEIN DR_1986-RELATED"/>
    <property type="match status" value="1"/>
</dbReference>
<evidence type="ECO:0000256" key="1">
    <source>
        <dbReference type="ARBA" id="ARBA00003238"/>
    </source>
</evidence>
<evidence type="ECO:0008006" key="5">
    <source>
        <dbReference type="Google" id="ProtNLM"/>
    </source>
</evidence>
<evidence type="ECO:0000313" key="3">
    <source>
        <dbReference type="EMBL" id="OUM21363.1"/>
    </source>
</evidence>
<evidence type="ECO:0000313" key="4">
    <source>
        <dbReference type="Proteomes" id="UP000194903"/>
    </source>
</evidence>